<dbReference type="RefSeq" id="XP_014668421.1">
    <property type="nucleotide sequence ID" value="XM_014812935.1"/>
</dbReference>
<dbReference type="Pfam" id="PF08660">
    <property type="entry name" value="Alg14"/>
    <property type="match status" value="1"/>
</dbReference>
<evidence type="ECO:0000256" key="1">
    <source>
        <dbReference type="ARBA" id="ARBA00004389"/>
    </source>
</evidence>
<comment type="similarity">
    <text evidence="2">Belongs to the ALG14 family.</text>
</comment>
<dbReference type="Proteomes" id="UP000695022">
    <property type="component" value="Unplaced"/>
</dbReference>
<keyword evidence="10" id="KW-0808">Transferase</keyword>
<keyword evidence="5" id="KW-0256">Endoplasmic reticulum</keyword>
<protein>
    <recommendedName>
        <fullName evidence="3">UDP-N-acetylglucosamine transferase subunit ALG14</fullName>
    </recommendedName>
</protein>
<evidence type="ECO:0000313" key="9">
    <source>
        <dbReference type="Proteomes" id="UP000695022"/>
    </source>
</evidence>
<comment type="subcellular location">
    <subcellularLocation>
        <location evidence="1">Endoplasmic reticulum membrane</location>
        <topology evidence="1">Single-pass membrane protein</topology>
    </subcellularLocation>
</comment>
<name>A0ABM1E8A0_PRICU</name>
<dbReference type="PANTHER" id="PTHR12154:SF4">
    <property type="entry name" value="UDP-N-ACETYLGLUCOSAMINE TRANSFERASE SUBUNIT ALG14 HOMOLOG"/>
    <property type="match status" value="1"/>
</dbReference>
<dbReference type="InterPro" id="IPR013969">
    <property type="entry name" value="Oligosacch_biosynth_Alg14"/>
</dbReference>
<evidence type="ECO:0000256" key="5">
    <source>
        <dbReference type="ARBA" id="ARBA00022824"/>
    </source>
</evidence>
<evidence type="ECO:0000256" key="6">
    <source>
        <dbReference type="ARBA" id="ARBA00022989"/>
    </source>
</evidence>
<accession>A0ABM1E8A0</accession>
<feature type="region of interest" description="Disordered" evidence="8">
    <location>
        <begin position="1"/>
        <end position="24"/>
    </location>
</feature>
<proteinExistence type="inferred from homology"/>
<sequence>MSGEIGEAGGEAEPGETEKVAGGGGHTTEILRIVSSLGRQYTPKVYISADTDHISQDKIKELENSITQKDRYEIVTIPRSREVNQSWMSTVLSTFYACVYAIPVLLTHRPDVVLCNGPGTCIPICGAAFLLKVLYVKRTRIIFVESICRVKTLSLSGKMLYYFADELLVQWPSLLDLYGRCRYIGRLV</sequence>
<dbReference type="GO" id="GO:0016740">
    <property type="term" value="F:transferase activity"/>
    <property type="evidence" value="ECO:0007669"/>
    <property type="project" value="UniProtKB-KW"/>
</dbReference>
<evidence type="ECO:0000256" key="8">
    <source>
        <dbReference type="SAM" id="MobiDB-lite"/>
    </source>
</evidence>
<keyword evidence="4" id="KW-0812">Transmembrane</keyword>
<reference evidence="10" key="1">
    <citation type="submission" date="2025-08" db="UniProtKB">
        <authorList>
            <consortium name="RefSeq"/>
        </authorList>
    </citation>
    <scope>IDENTIFICATION</scope>
</reference>
<evidence type="ECO:0000256" key="3">
    <source>
        <dbReference type="ARBA" id="ARBA00017467"/>
    </source>
</evidence>
<evidence type="ECO:0000256" key="7">
    <source>
        <dbReference type="ARBA" id="ARBA00023136"/>
    </source>
</evidence>
<gene>
    <name evidence="10" type="primary">LOC106809743</name>
</gene>
<dbReference type="PANTHER" id="PTHR12154">
    <property type="entry name" value="GLYCOSYL TRANSFERASE-RELATED"/>
    <property type="match status" value="1"/>
</dbReference>
<keyword evidence="7" id="KW-0472">Membrane</keyword>
<evidence type="ECO:0000313" key="10">
    <source>
        <dbReference type="RefSeq" id="XP_014668421.1"/>
    </source>
</evidence>
<evidence type="ECO:0000256" key="2">
    <source>
        <dbReference type="ARBA" id="ARBA00009731"/>
    </source>
</evidence>
<evidence type="ECO:0000256" key="4">
    <source>
        <dbReference type="ARBA" id="ARBA00022692"/>
    </source>
</evidence>
<dbReference type="GeneID" id="106809743"/>
<keyword evidence="9" id="KW-1185">Reference proteome</keyword>
<keyword evidence="6" id="KW-1133">Transmembrane helix</keyword>
<organism evidence="9 10">
    <name type="scientific">Priapulus caudatus</name>
    <name type="common">Priapulid worm</name>
    <dbReference type="NCBI Taxonomy" id="37621"/>
    <lineage>
        <taxon>Eukaryota</taxon>
        <taxon>Metazoa</taxon>
        <taxon>Ecdysozoa</taxon>
        <taxon>Scalidophora</taxon>
        <taxon>Priapulida</taxon>
        <taxon>Priapulimorpha</taxon>
        <taxon>Priapulimorphida</taxon>
        <taxon>Priapulidae</taxon>
        <taxon>Priapulus</taxon>
    </lineage>
</organism>
<dbReference type="SUPFAM" id="SSF53756">
    <property type="entry name" value="UDP-Glycosyltransferase/glycogen phosphorylase"/>
    <property type="match status" value="1"/>
</dbReference>
<dbReference type="Gene3D" id="3.40.50.2000">
    <property type="entry name" value="Glycogen Phosphorylase B"/>
    <property type="match status" value="1"/>
</dbReference>